<dbReference type="PANTHER" id="PTHR43811">
    <property type="entry name" value="FKBP-TYPE PEPTIDYL-PROLYL CIS-TRANS ISOMERASE FKPA"/>
    <property type="match status" value="1"/>
</dbReference>
<feature type="domain" description="PPIase FKBP-type" evidence="7">
    <location>
        <begin position="157"/>
        <end position="242"/>
    </location>
</feature>
<dbReference type="Pfam" id="PF00254">
    <property type="entry name" value="FKBP_C"/>
    <property type="match status" value="1"/>
</dbReference>
<dbReference type="Gene3D" id="3.10.50.40">
    <property type="match status" value="1"/>
</dbReference>
<dbReference type="OrthoDB" id="9814548at2"/>
<dbReference type="Gene3D" id="1.10.287.460">
    <property type="entry name" value="Peptidyl-prolyl cis-trans isomerase, FKBP-type, N-terminal domain"/>
    <property type="match status" value="1"/>
</dbReference>
<name>A0A0C5VKU8_9GAMM</name>
<keyword evidence="9" id="KW-1185">Reference proteome</keyword>
<dbReference type="GO" id="GO:0006457">
    <property type="term" value="P:protein folding"/>
    <property type="evidence" value="ECO:0007669"/>
    <property type="project" value="InterPro"/>
</dbReference>
<dbReference type="Proteomes" id="UP000032266">
    <property type="component" value="Chromosome"/>
</dbReference>
<dbReference type="SUPFAM" id="SSF54534">
    <property type="entry name" value="FKBP-like"/>
    <property type="match status" value="1"/>
</dbReference>
<dbReference type="InterPro" id="IPR036944">
    <property type="entry name" value="PPIase_FKBP_N_sf"/>
</dbReference>
<dbReference type="PROSITE" id="PS51257">
    <property type="entry name" value="PROKAR_LIPOPROTEIN"/>
    <property type="match status" value="1"/>
</dbReference>
<dbReference type="FunFam" id="3.10.50.40:FF:000006">
    <property type="entry name" value="Peptidyl-prolyl cis-trans isomerase"/>
    <property type="match status" value="1"/>
</dbReference>
<evidence type="ECO:0000313" key="9">
    <source>
        <dbReference type="Proteomes" id="UP000032266"/>
    </source>
</evidence>
<dbReference type="HOGENOM" id="CLU_013615_0_1_6"/>
<sequence length="246" mass="25992">MIKRIATLSAATLLLVACNQDKVEASTESPQVAAAEQTAVEYTSNPQIISYGVGYNIGTQVSSDPNFPADIDAIVAGLRDAIAGTDPKVSPDKVSAAVQAFQEELAAEQAKVAEAAKAEADKFLADTAAKEGYHKTESGLLYRVINSGAEGKKPGPNDTVKTHYHGTLVDGTVFDSSVERGEPVEFPVSGVIPGWTEALQMMNVGDKWELVIPPELAYGANPPPSIPANAVLIFEVELLDIKEPKS</sequence>
<dbReference type="STRING" id="1445510.YC6258_02893"/>
<dbReference type="EMBL" id="CP007142">
    <property type="protein sequence ID" value="AJQ94931.1"/>
    <property type="molecule type" value="Genomic_DNA"/>
</dbReference>
<dbReference type="InterPro" id="IPR046357">
    <property type="entry name" value="PPIase_dom_sf"/>
</dbReference>
<evidence type="ECO:0000256" key="2">
    <source>
        <dbReference type="ARBA" id="ARBA00006577"/>
    </source>
</evidence>
<evidence type="ECO:0000259" key="7">
    <source>
        <dbReference type="PROSITE" id="PS50059"/>
    </source>
</evidence>
<dbReference type="InterPro" id="IPR000774">
    <property type="entry name" value="PPIase_FKBP_N"/>
</dbReference>
<gene>
    <name evidence="8" type="ORF">YC6258_02893</name>
</gene>
<accession>A0A0C5VKU8</accession>
<dbReference type="Pfam" id="PF01346">
    <property type="entry name" value="FKBP_N"/>
    <property type="match status" value="1"/>
</dbReference>
<dbReference type="PROSITE" id="PS50059">
    <property type="entry name" value="FKBP_PPIASE"/>
    <property type="match status" value="1"/>
</dbReference>
<comment type="catalytic activity">
    <reaction evidence="1 5 6">
        <text>[protein]-peptidylproline (omega=180) = [protein]-peptidylproline (omega=0)</text>
        <dbReference type="Rhea" id="RHEA:16237"/>
        <dbReference type="Rhea" id="RHEA-COMP:10747"/>
        <dbReference type="Rhea" id="RHEA-COMP:10748"/>
        <dbReference type="ChEBI" id="CHEBI:83833"/>
        <dbReference type="ChEBI" id="CHEBI:83834"/>
        <dbReference type="EC" id="5.2.1.8"/>
    </reaction>
</comment>
<evidence type="ECO:0000256" key="3">
    <source>
        <dbReference type="ARBA" id="ARBA00023110"/>
    </source>
</evidence>
<dbReference type="GO" id="GO:0003755">
    <property type="term" value="F:peptidyl-prolyl cis-trans isomerase activity"/>
    <property type="evidence" value="ECO:0007669"/>
    <property type="project" value="UniProtKB-UniRule"/>
</dbReference>
<organism evidence="8 9">
    <name type="scientific">Gynuella sunshinyii YC6258</name>
    <dbReference type="NCBI Taxonomy" id="1445510"/>
    <lineage>
        <taxon>Bacteria</taxon>
        <taxon>Pseudomonadati</taxon>
        <taxon>Pseudomonadota</taxon>
        <taxon>Gammaproteobacteria</taxon>
        <taxon>Oceanospirillales</taxon>
        <taxon>Saccharospirillaceae</taxon>
        <taxon>Gynuella</taxon>
    </lineage>
</organism>
<proteinExistence type="inferred from homology"/>
<evidence type="ECO:0000256" key="4">
    <source>
        <dbReference type="ARBA" id="ARBA00023235"/>
    </source>
</evidence>
<dbReference type="PANTHER" id="PTHR43811:SF23">
    <property type="entry name" value="FKBP-TYPE 22 KDA PEPTIDYL-PROLYL CIS-TRANS ISOMERASE"/>
    <property type="match status" value="1"/>
</dbReference>
<evidence type="ECO:0000256" key="1">
    <source>
        <dbReference type="ARBA" id="ARBA00000971"/>
    </source>
</evidence>
<evidence type="ECO:0000313" key="8">
    <source>
        <dbReference type="EMBL" id="AJQ94931.1"/>
    </source>
</evidence>
<evidence type="ECO:0000256" key="6">
    <source>
        <dbReference type="RuleBase" id="RU003915"/>
    </source>
</evidence>
<dbReference type="KEGG" id="gsn:YC6258_02893"/>
<dbReference type="InterPro" id="IPR001179">
    <property type="entry name" value="PPIase_FKBP_dom"/>
</dbReference>
<dbReference type="RefSeq" id="WP_082070696.1">
    <property type="nucleotide sequence ID" value="NZ_CP007142.1"/>
</dbReference>
<keyword evidence="3 5" id="KW-0697">Rotamase</keyword>
<reference evidence="8 9" key="1">
    <citation type="submission" date="2014-01" db="EMBL/GenBank/DDBJ databases">
        <title>Full genme sequencing of cellulolytic bacterium Gynuella sunshinyii YC6258T gen. nov., sp. nov.</title>
        <authorList>
            <person name="Khan H."/>
            <person name="Chung E.J."/>
            <person name="Chung Y.R."/>
        </authorList>
    </citation>
    <scope>NUCLEOTIDE SEQUENCE [LARGE SCALE GENOMIC DNA]</scope>
    <source>
        <strain evidence="8 9">YC6258</strain>
    </source>
</reference>
<evidence type="ECO:0000256" key="5">
    <source>
        <dbReference type="PROSITE-ProRule" id="PRU00277"/>
    </source>
</evidence>
<dbReference type="AlphaFoldDB" id="A0A0C5VKU8"/>
<comment type="similarity">
    <text evidence="2 6">Belongs to the FKBP-type PPIase family.</text>
</comment>
<protein>
    <recommendedName>
        <fullName evidence="6">Peptidyl-prolyl cis-trans isomerase</fullName>
        <ecNumber evidence="6">5.2.1.8</ecNumber>
    </recommendedName>
</protein>
<keyword evidence="4 5" id="KW-0413">Isomerase</keyword>
<dbReference type="EC" id="5.2.1.8" evidence="6"/>